<reference evidence="5" key="1">
    <citation type="submission" date="2022-08" db="EMBL/GenBank/DDBJ databases">
        <title>The genomic sequence of strain Paenibacillus sp. SCIV0701.</title>
        <authorList>
            <person name="Zhao H."/>
        </authorList>
    </citation>
    <scope>NUCLEOTIDE SEQUENCE</scope>
    <source>
        <strain evidence="5">SCIV0701</strain>
    </source>
</reference>
<dbReference type="Pfam" id="PF01022">
    <property type="entry name" value="HTH_5"/>
    <property type="match status" value="1"/>
</dbReference>
<comment type="caution">
    <text evidence="5">The sequence shown here is derived from an EMBL/GenBank/DDBJ whole genome shotgun (WGS) entry which is preliminary data.</text>
</comment>
<evidence type="ECO:0000313" key="6">
    <source>
        <dbReference type="Proteomes" id="UP001141950"/>
    </source>
</evidence>
<accession>A0A9X2MY03</accession>
<dbReference type="PIRSF" id="PIRSF030050">
    <property type="entry name" value="UCP030050_HTH"/>
    <property type="match status" value="1"/>
</dbReference>
<dbReference type="InterPro" id="IPR011991">
    <property type="entry name" value="ArsR-like_HTH"/>
</dbReference>
<dbReference type="SUPFAM" id="SSF46785">
    <property type="entry name" value="Winged helix' DNA-binding domain"/>
    <property type="match status" value="1"/>
</dbReference>
<dbReference type="InterPro" id="IPR036388">
    <property type="entry name" value="WH-like_DNA-bd_sf"/>
</dbReference>
<gene>
    <name evidence="5" type="ORF">NQZ67_29220</name>
</gene>
<dbReference type="GO" id="GO:0003700">
    <property type="term" value="F:DNA-binding transcription factor activity"/>
    <property type="evidence" value="ECO:0007669"/>
    <property type="project" value="InterPro"/>
</dbReference>
<evidence type="ECO:0000256" key="2">
    <source>
        <dbReference type="ARBA" id="ARBA00023125"/>
    </source>
</evidence>
<protein>
    <submittedName>
        <fullName evidence="5">ArsR family transcriptional regulator</fullName>
    </submittedName>
</protein>
<dbReference type="SMART" id="SM00418">
    <property type="entry name" value="HTH_ARSR"/>
    <property type="match status" value="1"/>
</dbReference>
<dbReference type="InterPro" id="IPR001845">
    <property type="entry name" value="HTH_ArsR_DNA-bd_dom"/>
</dbReference>
<keyword evidence="3" id="KW-0804">Transcription</keyword>
<organism evidence="5 6">
    <name type="scientific">Paenibacillus soyae</name>
    <dbReference type="NCBI Taxonomy" id="2969249"/>
    <lineage>
        <taxon>Bacteria</taxon>
        <taxon>Bacillati</taxon>
        <taxon>Bacillota</taxon>
        <taxon>Bacilli</taxon>
        <taxon>Bacillales</taxon>
        <taxon>Paenibacillaceae</taxon>
        <taxon>Paenibacillus</taxon>
    </lineage>
</organism>
<dbReference type="PANTHER" id="PTHR33154">
    <property type="entry name" value="TRANSCRIPTIONAL REGULATOR, ARSR FAMILY"/>
    <property type="match status" value="1"/>
</dbReference>
<dbReference type="InterPro" id="IPR036390">
    <property type="entry name" value="WH_DNA-bd_sf"/>
</dbReference>
<dbReference type="InterPro" id="IPR016943">
    <property type="entry name" value="UCP030050_HTH"/>
</dbReference>
<keyword evidence="1" id="KW-0805">Transcription regulation</keyword>
<dbReference type="RefSeq" id="WP_257452939.1">
    <property type="nucleotide sequence ID" value="NZ_JANIPJ010000038.1"/>
</dbReference>
<keyword evidence="2" id="KW-0238">DNA-binding</keyword>
<dbReference type="PANTHER" id="PTHR33154:SF33">
    <property type="entry name" value="TRANSCRIPTIONAL REPRESSOR SDPR"/>
    <property type="match status" value="1"/>
</dbReference>
<feature type="domain" description="HTH arsR-type" evidence="4">
    <location>
        <begin position="2"/>
        <end position="96"/>
    </location>
</feature>
<sequence length="304" mass="34155">MIQANTDKRWLPLYEALASEVRLSILDLLAQNTMNVKEIAASLGLSSAIVTMHVRKLEAAGLVSTRMIRKDGGTHKMCELSEESIKIELPRISSSLRSHEISVPIGHYTSFDVYPTCGIATKDKIIGQFDDPRYFLEPERMNAGILWFGHGYVEYKFPNYLVPGQRPVAIEIAMEIGSEAPGINEHWPSDISFELNGKSLGTWTSPGDFGQTRGRYTPDWWSDWVNQYGLLKIIRIQADGTYMDGQLLSSVSVDDIMPDRNLWTFQMAVREDAEHVGGLTLYGSGFGNYNQDILFKIMYQSSNG</sequence>
<proteinExistence type="predicted"/>
<dbReference type="PROSITE" id="PS50987">
    <property type="entry name" value="HTH_ARSR_2"/>
    <property type="match status" value="1"/>
</dbReference>
<dbReference type="EMBL" id="JANIPJ010000038">
    <property type="protein sequence ID" value="MCR2807963.1"/>
    <property type="molecule type" value="Genomic_DNA"/>
</dbReference>
<keyword evidence="6" id="KW-1185">Reference proteome</keyword>
<dbReference type="AlphaFoldDB" id="A0A9X2MY03"/>
<dbReference type="GO" id="GO:0003677">
    <property type="term" value="F:DNA binding"/>
    <property type="evidence" value="ECO:0007669"/>
    <property type="project" value="UniProtKB-KW"/>
</dbReference>
<evidence type="ECO:0000259" key="4">
    <source>
        <dbReference type="PROSITE" id="PS50987"/>
    </source>
</evidence>
<dbReference type="InterPro" id="IPR051081">
    <property type="entry name" value="HTH_MetalResp_TranReg"/>
</dbReference>
<evidence type="ECO:0000256" key="1">
    <source>
        <dbReference type="ARBA" id="ARBA00023015"/>
    </source>
</evidence>
<dbReference type="Gene3D" id="1.10.10.10">
    <property type="entry name" value="Winged helix-like DNA-binding domain superfamily/Winged helix DNA-binding domain"/>
    <property type="match status" value="1"/>
</dbReference>
<evidence type="ECO:0000313" key="5">
    <source>
        <dbReference type="EMBL" id="MCR2807963.1"/>
    </source>
</evidence>
<dbReference type="Proteomes" id="UP001141950">
    <property type="component" value="Unassembled WGS sequence"/>
</dbReference>
<name>A0A9X2MY03_9BACL</name>
<evidence type="ECO:0000256" key="3">
    <source>
        <dbReference type="ARBA" id="ARBA00023163"/>
    </source>
</evidence>
<dbReference type="CDD" id="cd00090">
    <property type="entry name" value="HTH_ARSR"/>
    <property type="match status" value="1"/>
</dbReference>